<dbReference type="EMBL" id="CP003944">
    <property type="protein sequence ID" value="AFZ49112.1"/>
    <property type="molecule type" value="Genomic_DNA"/>
</dbReference>
<evidence type="ECO:0000259" key="6">
    <source>
        <dbReference type="Pfam" id="PF05193"/>
    </source>
</evidence>
<reference evidence="7" key="1">
    <citation type="submission" date="2012-04" db="EMBL/GenBank/DDBJ databases">
        <title>Finished genome of Dactylococcopsis salina PCC 8305.</title>
        <authorList>
            <consortium name="US DOE Joint Genome Institute"/>
            <person name="Gugger M."/>
            <person name="Coursin T."/>
            <person name="Rippka R."/>
            <person name="Tandeau De Marsac N."/>
            <person name="Huntemann M."/>
            <person name="Wei C.-L."/>
            <person name="Han J."/>
            <person name="Detter J.C."/>
            <person name="Han C."/>
            <person name="Tapia R."/>
            <person name="Daligault H."/>
            <person name="Chen A."/>
            <person name="Krypides N."/>
            <person name="Mavromatis K."/>
            <person name="Markowitz V."/>
            <person name="Szeto E."/>
            <person name="Ivanova N."/>
            <person name="Ovchinnikova G."/>
            <person name="Pagani I."/>
            <person name="Pati A."/>
            <person name="Goodwin L."/>
            <person name="Peters L."/>
            <person name="Pitluck S."/>
            <person name="Woyke T."/>
            <person name="Kerfeld C."/>
        </authorList>
    </citation>
    <scope>NUCLEOTIDE SEQUENCE [LARGE SCALE GENOMIC DNA]</scope>
    <source>
        <strain evidence="7">PCC 8305</strain>
    </source>
</reference>
<dbReference type="GO" id="GO:0046872">
    <property type="term" value="F:metal ion binding"/>
    <property type="evidence" value="ECO:0007669"/>
    <property type="project" value="InterPro"/>
</dbReference>
<dbReference type="RefSeq" id="WP_015228125.1">
    <property type="nucleotide sequence ID" value="NC_019780.1"/>
</dbReference>
<evidence type="ECO:0000256" key="3">
    <source>
        <dbReference type="SAM" id="Coils"/>
    </source>
</evidence>
<feature type="domain" description="Peptidase M16 C-terminal" evidence="6">
    <location>
        <begin position="258"/>
        <end position="436"/>
    </location>
</feature>
<dbReference type="Pfam" id="PF00675">
    <property type="entry name" value="Peptidase_M16"/>
    <property type="match status" value="2"/>
</dbReference>
<dbReference type="InterPro" id="IPR007863">
    <property type="entry name" value="Peptidase_M16_C"/>
</dbReference>
<accession>K9YRJ9</accession>
<keyword evidence="8" id="KW-1185">Reference proteome</keyword>
<feature type="signal peptide" evidence="4">
    <location>
        <begin position="1"/>
        <end position="25"/>
    </location>
</feature>
<dbReference type="KEGG" id="dsl:Dacsa_0309"/>
<feature type="domain" description="Peptidase M16 N-terminal" evidence="5">
    <location>
        <begin position="70"/>
        <end position="106"/>
    </location>
</feature>
<dbReference type="PROSITE" id="PS00143">
    <property type="entry name" value="INSULINASE"/>
    <property type="match status" value="1"/>
</dbReference>
<dbReference type="Pfam" id="PF05193">
    <property type="entry name" value="Peptidase_M16_C"/>
    <property type="match status" value="1"/>
</dbReference>
<dbReference type="Gene3D" id="3.30.830.10">
    <property type="entry name" value="Metalloenzyme, LuxS/M16 peptidase-like"/>
    <property type="match status" value="2"/>
</dbReference>
<sequence length="505" mass="57644">MLRLIITISCIFLLSGTAFIPSAKAVNNSSQIQPYLERVKERIIEYELDNGMKFIILPEKEAPVISFVTYADVGGANEEQRKTGAAHFLEHLAFKGTTEIGTTNYQQEKALLNRLDQVHNQLETAQEKGNSEAVKQLKTKFETLQKQASQYVKQNEYGKIVQTEGGVGLNAATSADYTVYFYSFPANKLELWMSLESERFLDPVFREFYKEQQVILEERRLRTDNSPVGKMIEEFLGTAFTTHPYQRPVIGYEADIRNLNRSDIREFFETYYVPENLTTAIVGDVDPEEVKALAEVYFGRFSRQETPPKVTEIEPSQTETREINLTLNSQPWYFEGYHRPAITDKDHVIYEVISTLLSNGRTSRLYRNLVEEKQVALSARGISSFPGNKFPNLVLFYALTAPNASLEQVSDALTLEIERLKNERVSDEELERVKTQIQASLLRNLDSNKGMARRLAEYEGKTGSWENLFTELEAVAAVTPDDIQRVARSTFTEENRTIGRILSEK</sequence>
<feature type="coiled-coil region" evidence="3">
    <location>
        <begin position="403"/>
        <end position="430"/>
    </location>
</feature>
<evidence type="ECO:0000256" key="2">
    <source>
        <dbReference type="RuleBase" id="RU004447"/>
    </source>
</evidence>
<dbReference type="InterPro" id="IPR011249">
    <property type="entry name" value="Metalloenz_LuxS/M16"/>
</dbReference>
<dbReference type="HOGENOM" id="CLU_009902_1_2_3"/>
<keyword evidence="3" id="KW-0175">Coiled coil</keyword>
<proteinExistence type="inferred from homology"/>
<name>K9YRJ9_DACS8</name>
<dbReference type="InterPro" id="IPR001431">
    <property type="entry name" value="Pept_M16_Zn_BS"/>
</dbReference>
<comment type="similarity">
    <text evidence="1 2">Belongs to the peptidase M16 family.</text>
</comment>
<dbReference type="STRING" id="13035.Dacsa_0309"/>
<evidence type="ECO:0000256" key="1">
    <source>
        <dbReference type="ARBA" id="ARBA00007261"/>
    </source>
</evidence>
<dbReference type="PANTHER" id="PTHR11851">
    <property type="entry name" value="METALLOPROTEASE"/>
    <property type="match status" value="1"/>
</dbReference>
<feature type="chain" id="PRO_5003938477" evidence="4">
    <location>
        <begin position="26"/>
        <end position="505"/>
    </location>
</feature>
<evidence type="ECO:0000313" key="8">
    <source>
        <dbReference type="Proteomes" id="UP000010482"/>
    </source>
</evidence>
<dbReference type="GO" id="GO:0004222">
    <property type="term" value="F:metalloendopeptidase activity"/>
    <property type="evidence" value="ECO:0007669"/>
    <property type="project" value="InterPro"/>
</dbReference>
<feature type="coiled-coil region" evidence="3">
    <location>
        <begin position="105"/>
        <end position="154"/>
    </location>
</feature>
<dbReference type="PATRIC" id="fig|13035.3.peg.352"/>
<evidence type="ECO:0000259" key="5">
    <source>
        <dbReference type="Pfam" id="PF00675"/>
    </source>
</evidence>
<dbReference type="InterPro" id="IPR050361">
    <property type="entry name" value="MPP/UQCRC_Complex"/>
</dbReference>
<feature type="domain" description="Peptidase M16 N-terminal" evidence="5">
    <location>
        <begin position="148"/>
        <end position="250"/>
    </location>
</feature>
<dbReference type="AlphaFoldDB" id="K9YRJ9"/>
<dbReference type="SUPFAM" id="SSF63411">
    <property type="entry name" value="LuxS/MPP-like metallohydrolase"/>
    <property type="match status" value="2"/>
</dbReference>
<protein>
    <submittedName>
        <fullName evidence="7">Zn-dependent peptidase</fullName>
    </submittedName>
</protein>
<dbReference type="Proteomes" id="UP000010482">
    <property type="component" value="Chromosome"/>
</dbReference>
<dbReference type="InterPro" id="IPR011765">
    <property type="entry name" value="Pept_M16_N"/>
</dbReference>
<dbReference type="OrthoDB" id="9811314at2"/>
<dbReference type="eggNOG" id="COG0612">
    <property type="taxonomic scope" value="Bacteria"/>
</dbReference>
<evidence type="ECO:0000313" key="7">
    <source>
        <dbReference type="EMBL" id="AFZ49112.1"/>
    </source>
</evidence>
<evidence type="ECO:0000256" key="4">
    <source>
        <dbReference type="SAM" id="SignalP"/>
    </source>
</evidence>
<organism evidence="7 8">
    <name type="scientific">Dactylococcopsis salina (strain PCC 8305)</name>
    <name type="common">Myxobactron salinum</name>
    <dbReference type="NCBI Taxonomy" id="13035"/>
    <lineage>
        <taxon>Bacteria</taxon>
        <taxon>Bacillati</taxon>
        <taxon>Cyanobacteriota</taxon>
        <taxon>Cyanophyceae</taxon>
        <taxon>Nodosilineales</taxon>
        <taxon>Cymatolegaceae</taxon>
        <taxon>Dactylococcopsis</taxon>
    </lineage>
</organism>
<dbReference type="GO" id="GO:0006508">
    <property type="term" value="P:proteolysis"/>
    <property type="evidence" value="ECO:0007669"/>
    <property type="project" value="InterPro"/>
</dbReference>
<keyword evidence="4" id="KW-0732">Signal</keyword>
<gene>
    <name evidence="7" type="ORF">Dacsa_0309</name>
</gene>
<dbReference type="PANTHER" id="PTHR11851:SF49">
    <property type="entry name" value="MITOCHONDRIAL-PROCESSING PEPTIDASE SUBUNIT ALPHA"/>
    <property type="match status" value="1"/>
</dbReference>